<protein>
    <submittedName>
        <fullName evidence="3">Alkaline phosphatase D family protein</fullName>
    </submittedName>
</protein>
<dbReference type="Pfam" id="PF16655">
    <property type="entry name" value="PhoD_N"/>
    <property type="match status" value="1"/>
</dbReference>
<evidence type="ECO:0000259" key="1">
    <source>
        <dbReference type="Pfam" id="PF09423"/>
    </source>
</evidence>
<gene>
    <name evidence="3" type="ORF">ACFO6V_04510</name>
</gene>
<keyword evidence="4" id="KW-1185">Reference proteome</keyword>
<dbReference type="PANTHER" id="PTHR43606">
    <property type="entry name" value="PHOSPHATASE, PUTATIVE (AFU_ORTHOLOGUE AFUA_6G08710)-RELATED"/>
    <property type="match status" value="1"/>
</dbReference>
<comment type="caution">
    <text evidence="3">The sequence shown here is derived from an EMBL/GenBank/DDBJ whole genome shotgun (WGS) entry which is preliminary data.</text>
</comment>
<feature type="domain" description="Phospholipase D N-terminal" evidence="2">
    <location>
        <begin position="46"/>
        <end position="136"/>
    </location>
</feature>
<dbReference type="CDD" id="cd07389">
    <property type="entry name" value="MPP_PhoD"/>
    <property type="match status" value="1"/>
</dbReference>
<dbReference type="Gene3D" id="3.60.21.70">
    <property type="entry name" value="PhoD-like phosphatase"/>
    <property type="match status" value="1"/>
</dbReference>
<evidence type="ECO:0000313" key="3">
    <source>
        <dbReference type="EMBL" id="MFC4627485.1"/>
    </source>
</evidence>
<dbReference type="InterPro" id="IPR029052">
    <property type="entry name" value="Metallo-depent_PP-like"/>
</dbReference>
<reference evidence="4" key="1">
    <citation type="journal article" date="2019" name="Int. J. Syst. Evol. Microbiol.">
        <title>The Global Catalogue of Microorganisms (GCM) 10K type strain sequencing project: providing services to taxonomists for standard genome sequencing and annotation.</title>
        <authorList>
            <consortium name="The Broad Institute Genomics Platform"/>
            <consortium name="The Broad Institute Genome Sequencing Center for Infectious Disease"/>
            <person name="Wu L."/>
            <person name="Ma J."/>
        </authorList>
    </citation>
    <scope>NUCLEOTIDE SEQUENCE [LARGE SCALE GENOMIC DNA]</scope>
    <source>
        <strain evidence="4">CCUG 42722</strain>
    </source>
</reference>
<dbReference type="InterPro" id="IPR052900">
    <property type="entry name" value="Phospholipid_Metab_Enz"/>
</dbReference>
<dbReference type="InterPro" id="IPR018946">
    <property type="entry name" value="PhoD-like_MPP"/>
</dbReference>
<dbReference type="SUPFAM" id="SSF56300">
    <property type="entry name" value="Metallo-dependent phosphatases"/>
    <property type="match status" value="1"/>
</dbReference>
<feature type="domain" description="PhoD-like phosphatase metallophosphatase" evidence="1">
    <location>
        <begin position="148"/>
        <end position="496"/>
    </location>
</feature>
<dbReference type="EMBL" id="JBHSFI010000002">
    <property type="protein sequence ID" value="MFC4627485.1"/>
    <property type="molecule type" value="Genomic_DNA"/>
</dbReference>
<sequence>MNPGPEIDRRTLLGAAGLAATGLLLPAAPGFAAPAFARAGRPSLTHGVQLGDPRTDGAVVWTRADRPARMFVEISRDPDFRRAVRIRGPLLTPTTDGTGEVRLTGLPAGQEVHYRVVAQDLDGRADSEALTGQFRTVPRDRRDVRFVWSGDVVGQGWGINPDIGGMTIYDAMAARNPDFFLHSGDTVYADGPLQEAVTLPDGRVWRNVVTPEKSKVAETLAEYRGQFAYNLLDENVRRFAAKVPQIVQWDDHEVTNNWYPGEILNDDRYTEQRADVLSARAYQAFHEWQPVRKQDAVDGRVYRKVSHGPLLDVFVIDMRSYRDPNSTGTTPERILGARQARWLVESLDRSRATWKVIASDMPIGIVVPDGDKIEGVANGQPGVPNGREAELAWVLQEISRRRVRNTVWLTADVHYSAAIHYAPERAAFEGFDPFWEFVSGPLHAGAFGPNRLDPTFGPEQAFVSSPPRANTSPLEGFQHFGEVNIDGETGQVRVDLRDQTGRSLWATTLDPRRWPPARCSTPER</sequence>
<dbReference type="PROSITE" id="PS51318">
    <property type="entry name" value="TAT"/>
    <property type="match status" value="1"/>
</dbReference>
<evidence type="ECO:0000313" key="4">
    <source>
        <dbReference type="Proteomes" id="UP001596011"/>
    </source>
</evidence>
<dbReference type="Gene3D" id="2.60.40.380">
    <property type="entry name" value="Purple acid phosphatase-like, N-terminal"/>
    <property type="match status" value="1"/>
</dbReference>
<dbReference type="RefSeq" id="WP_377132673.1">
    <property type="nucleotide sequence ID" value="NZ_JBHSFI010000002.1"/>
</dbReference>
<dbReference type="InterPro" id="IPR038607">
    <property type="entry name" value="PhoD-like_sf"/>
</dbReference>
<organism evidence="3 4">
    <name type="scientific">Promicromonospora alba</name>
    <dbReference type="NCBI Taxonomy" id="1616110"/>
    <lineage>
        <taxon>Bacteria</taxon>
        <taxon>Bacillati</taxon>
        <taxon>Actinomycetota</taxon>
        <taxon>Actinomycetes</taxon>
        <taxon>Micrococcales</taxon>
        <taxon>Promicromonosporaceae</taxon>
        <taxon>Promicromonospora</taxon>
    </lineage>
</organism>
<dbReference type="Proteomes" id="UP001596011">
    <property type="component" value="Unassembled WGS sequence"/>
</dbReference>
<proteinExistence type="predicted"/>
<dbReference type="Pfam" id="PF09423">
    <property type="entry name" value="PhoD"/>
    <property type="match status" value="1"/>
</dbReference>
<evidence type="ECO:0000259" key="2">
    <source>
        <dbReference type="Pfam" id="PF16655"/>
    </source>
</evidence>
<name>A0ABV9HFA7_9MICO</name>
<accession>A0ABV9HFA7</accession>
<dbReference type="InterPro" id="IPR032093">
    <property type="entry name" value="PhoD_N"/>
</dbReference>
<dbReference type="InterPro" id="IPR006311">
    <property type="entry name" value="TAT_signal"/>
</dbReference>
<dbReference type="PANTHER" id="PTHR43606:SF1">
    <property type="entry name" value="PHOD-LIKE PHOSPHATASE METALLOPHOSPHATASE DOMAIN-CONTAINING PROTEIN"/>
    <property type="match status" value="1"/>
</dbReference>